<evidence type="ECO:0000256" key="11">
    <source>
        <dbReference type="ARBA" id="ARBA00023316"/>
    </source>
</evidence>
<evidence type="ECO:0000313" key="19">
    <source>
        <dbReference type="Proteomes" id="UP000633365"/>
    </source>
</evidence>
<dbReference type="PRINTS" id="PR00725">
    <property type="entry name" value="DADACBPTASE1"/>
</dbReference>
<dbReference type="SUPFAM" id="SSF69189">
    <property type="entry name" value="Penicillin-binding protein associated domain"/>
    <property type="match status" value="1"/>
</dbReference>
<dbReference type="SMART" id="SM00936">
    <property type="entry name" value="PBP5_C"/>
    <property type="match status" value="1"/>
</dbReference>
<feature type="binding site" evidence="13">
    <location>
        <position position="240"/>
    </location>
    <ligand>
        <name>substrate</name>
    </ligand>
</feature>
<keyword evidence="15" id="KW-0812">Transmembrane</keyword>
<feature type="signal peptide" evidence="16">
    <location>
        <begin position="1"/>
        <end position="28"/>
    </location>
</feature>
<evidence type="ECO:0000256" key="12">
    <source>
        <dbReference type="ARBA" id="ARBA00034000"/>
    </source>
</evidence>
<comment type="similarity">
    <text evidence="3 14">Belongs to the peptidase S11 family.</text>
</comment>
<dbReference type="PANTHER" id="PTHR21581">
    <property type="entry name" value="D-ALANYL-D-ALANINE CARBOXYPEPTIDASE"/>
    <property type="match status" value="1"/>
</dbReference>
<dbReference type="GO" id="GO:0006508">
    <property type="term" value="P:proteolysis"/>
    <property type="evidence" value="ECO:0007669"/>
    <property type="project" value="UniProtKB-KW"/>
</dbReference>
<evidence type="ECO:0000256" key="9">
    <source>
        <dbReference type="ARBA" id="ARBA00022960"/>
    </source>
</evidence>
<dbReference type="Gene3D" id="2.60.410.10">
    <property type="entry name" value="D-Ala-D-Ala carboxypeptidase, C-terminal domain"/>
    <property type="match status" value="1"/>
</dbReference>
<comment type="caution">
    <text evidence="18">The sequence shown here is derived from an EMBL/GenBank/DDBJ whole genome shotgun (WGS) entry which is preliminary data.</text>
</comment>
<dbReference type="InterPro" id="IPR001967">
    <property type="entry name" value="Peptidase_S11_N"/>
</dbReference>
<evidence type="ECO:0000256" key="16">
    <source>
        <dbReference type="SAM" id="SignalP"/>
    </source>
</evidence>
<dbReference type="GO" id="GO:0009252">
    <property type="term" value="P:peptidoglycan biosynthetic process"/>
    <property type="evidence" value="ECO:0007669"/>
    <property type="project" value="UniProtKB-KW"/>
</dbReference>
<dbReference type="EC" id="3.4.16.4" evidence="4"/>
<feature type="chain" id="PRO_5039129851" description="serine-type D-Ala-D-Ala carboxypeptidase" evidence="16">
    <location>
        <begin position="29"/>
        <end position="443"/>
    </location>
</feature>
<feature type="transmembrane region" description="Helical" evidence="15">
    <location>
        <begin position="407"/>
        <end position="430"/>
    </location>
</feature>
<keyword evidence="6" id="KW-0645">Protease</keyword>
<dbReference type="SUPFAM" id="SSF56601">
    <property type="entry name" value="beta-lactamase/transpeptidase-like"/>
    <property type="match status" value="1"/>
</dbReference>
<evidence type="ECO:0000256" key="15">
    <source>
        <dbReference type="SAM" id="Phobius"/>
    </source>
</evidence>
<evidence type="ECO:0000256" key="14">
    <source>
        <dbReference type="RuleBase" id="RU004016"/>
    </source>
</evidence>
<evidence type="ECO:0000256" key="8">
    <source>
        <dbReference type="ARBA" id="ARBA00022801"/>
    </source>
</evidence>
<dbReference type="RefSeq" id="WP_186833526.1">
    <property type="nucleotide sequence ID" value="NZ_JAEQMG010000201.1"/>
</dbReference>
<dbReference type="GO" id="GO:0071555">
    <property type="term" value="P:cell wall organization"/>
    <property type="evidence" value="ECO:0007669"/>
    <property type="project" value="UniProtKB-KW"/>
</dbReference>
<keyword evidence="8" id="KW-0378">Hydrolase</keyword>
<proteinExistence type="inferred from homology"/>
<comment type="catalytic activity">
    <reaction evidence="12">
        <text>Preferential cleavage: (Ac)2-L-Lys-D-Ala-|-D-Ala. Also transpeptidation of peptidyl-alanyl moieties that are N-acyl substituents of D-alanine.</text>
        <dbReference type="EC" id="3.4.16.4"/>
    </reaction>
</comment>
<evidence type="ECO:0000256" key="6">
    <source>
        <dbReference type="ARBA" id="ARBA00022670"/>
    </source>
</evidence>
<keyword evidence="19" id="KW-1185">Reference proteome</keyword>
<dbReference type="GO" id="GO:0009002">
    <property type="term" value="F:serine-type D-Ala-D-Ala carboxypeptidase activity"/>
    <property type="evidence" value="ECO:0007669"/>
    <property type="project" value="UniProtKB-EC"/>
</dbReference>
<dbReference type="AlphaFoldDB" id="A0A935C7Y3"/>
<keyword evidence="15" id="KW-0472">Membrane</keyword>
<gene>
    <name evidence="18" type="ORF">JKK62_17215</name>
</gene>
<dbReference type="InterPro" id="IPR012907">
    <property type="entry name" value="Peptidase_S11_C"/>
</dbReference>
<dbReference type="InterPro" id="IPR037167">
    <property type="entry name" value="Peptidase_S11_C_sf"/>
</dbReference>
<keyword evidence="15" id="KW-1133">Transmembrane helix</keyword>
<evidence type="ECO:0000259" key="17">
    <source>
        <dbReference type="SMART" id="SM00936"/>
    </source>
</evidence>
<evidence type="ECO:0000256" key="13">
    <source>
        <dbReference type="PIRSR" id="PIRSR618044-2"/>
    </source>
</evidence>
<dbReference type="Proteomes" id="UP000633365">
    <property type="component" value="Unassembled WGS sequence"/>
</dbReference>
<comment type="function">
    <text evidence="1">Removes C-terminal D-alanyl residues from sugar-peptide cell wall precursors.</text>
</comment>
<keyword evidence="10" id="KW-0573">Peptidoglycan synthesis</keyword>
<keyword evidence="5 18" id="KW-0121">Carboxypeptidase</keyword>
<keyword evidence="9" id="KW-0133">Cell shape</keyword>
<comment type="pathway">
    <text evidence="2">Cell wall biogenesis; peptidoglycan biosynthesis.</text>
</comment>
<dbReference type="GO" id="GO:0008360">
    <property type="term" value="P:regulation of cell shape"/>
    <property type="evidence" value="ECO:0007669"/>
    <property type="project" value="UniProtKB-KW"/>
</dbReference>
<feature type="domain" description="Peptidase S11 D-Ala-D-Ala carboxypeptidase A C-terminal" evidence="17">
    <location>
        <begin position="297"/>
        <end position="389"/>
    </location>
</feature>
<evidence type="ECO:0000256" key="2">
    <source>
        <dbReference type="ARBA" id="ARBA00004752"/>
    </source>
</evidence>
<dbReference type="Gene3D" id="3.40.710.10">
    <property type="entry name" value="DD-peptidase/beta-lactamase superfamily"/>
    <property type="match status" value="1"/>
</dbReference>
<evidence type="ECO:0000256" key="5">
    <source>
        <dbReference type="ARBA" id="ARBA00022645"/>
    </source>
</evidence>
<evidence type="ECO:0000256" key="10">
    <source>
        <dbReference type="ARBA" id="ARBA00022984"/>
    </source>
</evidence>
<dbReference type="InterPro" id="IPR015956">
    <property type="entry name" value="Peniciliin-bd_prot_C_sf"/>
</dbReference>
<dbReference type="Pfam" id="PF07943">
    <property type="entry name" value="PBP5_C"/>
    <property type="match status" value="1"/>
</dbReference>
<organism evidence="18 19">
    <name type="scientific">Ruminococcus difficilis</name>
    <dbReference type="NCBI Taxonomy" id="2763069"/>
    <lineage>
        <taxon>Bacteria</taxon>
        <taxon>Bacillati</taxon>
        <taxon>Bacillota</taxon>
        <taxon>Clostridia</taxon>
        <taxon>Eubacteriales</taxon>
        <taxon>Oscillospiraceae</taxon>
        <taxon>Ruminococcus</taxon>
    </lineage>
</organism>
<sequence>MKRTFRWLCVMFALIVLFTCAFSAPAGALSFDCDVEQYSDSLLMINLDTDMEVYAKEADTKCYPSSLTKIMTYIVAAEFFDDFDTKIPIKQTCIDSVLNQGMSCTGVDWYVGDSLTVENLLYALMLPTGDDAAMVLADHIGEGNIQTFVDKMNTKAEELKCSDTHFTNPFGTHDENHYTTARDLYKITRYAMGLPLFSKICNTTTYYAKENDDVPFITSNWLIDPARGGDYYYVYATGVKNATSPQAGRCMVSTAVYDGYSYMCIGLHAPYDEKKEENEQYCMLEAANMFRWAFLNLSFVTPVTKDTPVCEQKIDHAWDTKSILLVPQTDCNVILPQGYSEGDVKITPDSTDPVSAPIKKGDIITTATVYYKNEPFTQINLVSNDDVGVSPILYTTDAIRGVLTSPWFLIAVGLVVILFIIYVSVSSSYAKKRKRDHKKTKIK</sequence>
<evidence type="ECO:0000256" key="1">
    <source>
        <dbReference type="ARBA" id="ARBA00003217"/>
    </source>
</evidence>
<dbReference type="InterPro" id="IPR018044">
    <property type="entry name" value="Peptidase_S11"/>
</dbReference>
<protein>
    <recommendedName>
        <fullName evidence="4">serine-type D-Ala-D-Ala carboxypeptidase</fullName>
        <ecNumber evidence="4">3.4.16.4</ecNumber>
    </recommendedName>
</protein>
<dbReference type="Pfam" id="PF00768">
    <property type="entry name" value="Peptidase_S11"/>
    <property type="match status" value="1"/>
</dbReference>
<evidence type="ECO:0000256" key="4">
    <source>
        <dbReference type="ARBA" id="ARBA00012448"/>
    </source>
</evidence>
<evidence type="ECO:0000256" key="3">
    <source>
        <dbReference type="ARBA" id="ARBA00007164"/>
    </source>
</evidence>
<name>A0A935C7Y3_9FIRM</name>
<keyword evidence="7 16" id="KW-0732">Signal</keyword>
<dbReference type="EMBL" id="JAEQMG010000201">
    <property type="protein sequence ID" value="MBK6090348.1"/>
    <property type="molecule type" value="Genomic_DNA"/>
</dbReference>
<dbReference type="PANTHER" id="PTHR21581:SF33">
    <property type="entry name" value="D-ALANYL-D-ALANINE CARBOXYPEPTIDASE DACB"/>
    <property type="match status" value="1"/>
</dbReference>
<evidence type="ECO:0000313" key="18">
    <source>
        <dbReference type="EMBL" id="MBK6090348.1"/>
    </source>
</evidence>
<dbReference type="InterPro" id="IPR012338">
    <property type="entry name" value="Beta-lactam/transpept-like"/>
</dbReference>
<evidence type="ECO:0000256" key="7">
    <source>
        <dbReference type="ARBA" id="ARBA00022729"/>
    </source>
</evidence>
<keyword evidence="11" id="KW-0961">Cell wall biogenesis/degradation</keyword>
<accession>A0A935C7Y3</accession>
<reference evidence="18" key="1">
    <citation type="submission" date="2021-01" db="EMBL/GenBank/DDBJ databases">
        <title>Genome public.</title>
        <authorList>
            <person name="Liu C."/>
            <person name="Sun Q."/>
        </authorList>
    </citation>
    <scope>NUCLEOTIDE SEQUENCE</scope>
    <source>
        <strain evidence="18">M6</strain>
    </source>
</reference>